<evidence type="ECO:0000256" key="1">
    <source>
        <dbReference type="SAM" id="Phobius"/>
    </source>
</evidence>
<keyword evidence="3" id="KW-1185">Reference proteome</keyword>
<name>A0A0E3SBB5_9EURY</name>
<keyword evidence="1" id="KW-0472">Membrane</keyword>
<gene>
    <name evidence="2" type="ORF">MSHOH_0070</name>
</gene>
<dbReference type="AlphaFoldDB" id="A0A0E3SBB5"/>
<dbReference type="NCBIfam" id="TIGR01300">
    <property type="entry name" value="CPA3_mnhG_phaG"/>
    <property type="match status" value="1"/>
</dbReference>
<dbReference type="GO" id="GO:0015385">
    <property type="term" value="F:sodium:proton antiporter activity"/>
    <property type="evidence" value="ECO:0007669"/>
    <property type="project" value="TreeGrafter"/>
</dbReference>
<dbReference type="InterPro" id="IPR005133">
    <property type="entry name" value="PhaG_MnhG_YufB"/>
</dbReference>
<evidence type="ECO:0000313" key="2">
    <source>
        <dbReference type="EMBL" id="AKB76553.1"/>
    </source>
</evidence>
<dbReference type="RefSeq" id="WP_048136652.1">
    <property type="nucleotide sequence ID" value="NZ_CP009516.1"/>
</dbReference>
<feature type="transmembrane region" description="Helical" evidence="1">
    <location>
        <begin position="46"/>
        <end position="65"/>
    </location>
</feature>
<dbReference type="Proteomes" id="UP000033101">
    <property type="component" value="Chromosome"/>
</dbReference>
<accession>A0A0E3SBB5</accession>
<dbReference type="PANTHER" id="PTHR34703:SF1">
    <property type="entry name" value="ANTIPORTER SUBUNIT MNHG2-RELATED"/>
    <property type="match status" value="1"/>
</dbReference>
<keyword evidence="1" id="KW-0812">Transmembrane</keyword>
<dbReference type="OrthoDB" id="19138at2157"/>
<dbReference type="GeneID" id="24829186"/>
<evidence type="ECO:0000313" key="3">
    <source>
        <dbReference type="Proteomes" id="UP000033101"/>
    </source>
</evidence>
<proteinExistence type="predicted"/>
<dbReference type="PANTHER" id="PTHR34703">
    <property type="entry name" value="ANTIPORTER SUBUNIT MNHG2-RELATED"/>
    <property type="match status" value="1"/>
</dbReference>
<protein>
    <submittedName>
        <fullName evidence="2">Na(+) H(+) antiporter subunit G</fullName>
    </submittedName>
</protein>
<reference evidence="2 3" key="1">
    <citation type="submission" date="2014-07" db="EMBL/GenBank/DDBJ databases">
        <title>Methanogenic archaea and the global carbon cycle.</title>
        <authorList>
            <person name="Henriksen J.R."/>
            <person name="Luke J."/>
            <person name="Reinhart S."/>
            <person name="Benedict M.N."/>
            <person name="Youngblut N.D."/>
            <person name="Metcalf M.E."/>
            <person name="Whitaker R.J."/>
            <person name="Metcalf W.W."/>
        </authorList>
    </citation>
    <scope>NUCLEOTIDE SEQUENCE [LARGE SCALE GENOMIC DNA]</scope>
    <source>
        <strain evidence="2 3">HB-1</strain>
    </source>
</reference>
<dbReference type="STRING" id="1434110.MSHOH_0070"/>
<organism evidence="2 3">
    <name type="scientific">Methanosarcina horonobensis HB-1 = JCM 15518</name>
    <dbReference type="NCBI Taxonomy" id="1434110"/>
    <lineage>
        <taxon>Archaea</taxon>
        <taxon>Methanobacteriati</taxon>
        <taxon>Methanobacteriota</taxon>
        <taxon>Stenosarchaea group</taxon>
        <taxon>Methanomicrobia</taxon>
        <taxon>Methanosarcinales</taxon>
        <taxon>Methanosarcinaceae</taxon>
        <taxon>Methanosarcina</taxon>
    </lineage>
</organism>
<keyword evidence="1" id="KW-1133">Transmembrane helix</keyword>
<dbReference type="NCBIfam" id="NF009314">
    <property type="entry name" value="PRK12674.1-2"/>
    <property type="match status" value="1"/>
</dbReference>
<sequence length="123" mass="13059">MAIIGTILDIISIFFLVVGLIFLCLGMIGLLRLPDVYNRLHATTKVATLGALGVLLSIIIQAGYTPMGVKAFTVAVFILLTAPISGHMIGKAAYRSGVKPCEVTCLDEYGPTLGPQSVPKKKK</sequence>
<dbReference type="KEGG" id="mhor:MSHOH_0070"/>
<dbReference type="EMBL" id="CP009516">
    <property type="protein sequence ID" value="AKB76553.1"/>
    <property type="molecule type" value="Genomic_DNA"/>
</dbReference>
<feature type="transmembrane region" description="Helical" evidence="1">
    <location>
        <begin position="6"/>
        <end position="34"/>
    </location>
</feature>
<dbReference type="HOGENOM" id="CLU_121334_0_6_2"/>
<dbReference type="Pfam" id="PF03334">
    <property type="entry name" value="PhaG_MnhG_YufB"/>
    <property type="match status" value="1"/>
</dbReference>
<dbReference type="PATRIC" id="fig|1434110.4.peg.79"/>
<feature type="transmembrane region" description="Helical" evidence="1">
    <location>
        <begin position="71"/>
        <end position="90"/>
    </location>
</feature>